<proteinExistence type="predicted"/>
<evidence type="ECO:0000313" key="2">
    <source>
        <dbReference type="Proteomes" id="UP000094336"/>
    </source>
</evidence>
<reference evidence="2" key="1">
    <citation type="submission" date="2016-05" db="EMBL/GenBank/DDBJ databases">
        <title>Comparative genomics of biotechnologically important yeasts.</title>
        <authorList>
            <consortium name="DOE Joint Genome Institute"/>
            <person name="Riley R."/>
            <person name="Haridas S."/>
            <person name="Wolfe K.H."/>
            <person name="Lopes M.R."/>
            <person name="Hittinger C.T."/>
            <person name="Goker M."/>
            <person name="Salamov A."/>
            <person name="Wisecaver J."/>
            <person name="Long T.M."/>
            <person name="Aerts A.L."/>
            <person name="Barry K."/>
            <person name="Choi C."/>
            <person name="Clum A."/>
            <person name="Coughlan A.Y."/>
            <person name="Deshpande S."/>
            <person name="Douglass A.P."/>
            <person name="Hanson S.J."/>
            <person name="Klenk H.-P."/>
            <person name="Labutti K."/>
            <person name="Lapidus A."/>
            <person name="Lindquist E."/>
            <person name="Lipzen A."/>
            <person name="Meier-Kolthoff J.P."/>
            <person name="Ohm R.A."/>
            <person name="Otillar R.P."/>
            <person name="Pangilinan J."/>
            <person name="Peng Y."/>
            <person name="Rokas A."/>
            <person name="Rosa C.A."/>
            <person name="Scheuner C."/>
            <person name="Sibirny A.A."/>
            <person name="Slot J.C."/>
            <person name="Stielow J.B."/>
            <person name="Sun H."/>
            <person name="Kurtzman C.P."/>
            <person name="Blackwell M."/>
            <person name="Grigoriev I.V."/>
            <person name="Jeffries T.W."/>
        </authorList>
    </citation>
    <scope>NUCLEOTIDE SEQUENCE [LARGE SCALE GENOMIC DNA]</scope>
    <source>
        <strain evidence="2">NRRL Y-12698</strain>
    </source>
</reference>
<sequence>MDSVMAATAAAAASAINAAKQMSHSHISDLQADVLDPQLNLNHELQTSSYDQMHMHMHDELLQDVLESNSNLDLQGNNHHEIVHEHAPAALDVPFLAQECTRCKKDFNQPVGRGRTFKLCPHCRDLQRQRSKRWQQRTKEKPGACRRCGAMIPPTEENFVLCAPCRLNLRSRKALRAANGKCVHCSGPNDSINEDFKVCSRCRTNDKIRRTNLEKQGACNRCTARLSDDDLASHKVCYRCRNRKKKVPSPGPGYVQTHIHGQMSLQVHLQRQLQQHQLQQSEADAAAAILNSALQQQAQQLIASAHLLPQQMQSYLLSEQYLLNDDPRDDKVRQMIQEHLRVHEEDAKVDYAKKYQTEGSNLFLNPEGEQQ</sequence>
<accession>A0A1E3QZN1</accession>
<dbReference type="GeneID" id="30145608"/>
<dbReference type="AlphaFoldDB" id="A0A1E3QZN1"/>
<evidence type="ECO:0000313" key="1">
    <source>
        <dbReference type="EMBL" id="ODQ83133.1"/>
    </source>
</evidence>
<dbReference type="OrthoDB" id="3998161at2759"/>
<organism evidence="1 2">
    <name type="scientific">Babjeviella inositovora NRRL Y-12698</name>
    <dbReference type="NCBI Taxonomy" id="984486"/>
    <lineage>
        <taxon>Eukaryota</taxon>
        <taxon>Fungi</taxon>
        <taxon>Dikarya</taxon>
        <taxon>Ascomycota</taxon>
        <taxon>Saccharomycotina</taxon>
        <taxon>Pichiomycetes</taxon>
        <taxon>Serinales incertae sedis</taxon>
        <taxon>Babjeviella</taxon>
    </lineage>
</organism>
<protein>
    <submittedName>
        <fullName evidence="1">Uncharacterized protein</fullName>
    </submittedName>
</protein>
<name>A0A1E3QZN1_9ASCO</name>
<dbReference type="Proteomes" id="UP000094336">
    <property type="component" value="Unassembled WGS sequence"/>
</dbReference>
<dbReference type="EMBL" id="KV454426">
    <property type="protein sequence ID" value="ODQ83133.1"/>
    <property type="molecule type" value="Genomic_DNA"/>
</dbReference>
<gene>
    <name evidence="1" type="ORF">BABINDRAFT_159585</name>
</gene>
<dbReference type="STRING" id="984486.A0A1E3QZN1"/>
<keyword evidence="2" id="KW-1185">Reference proteome</keyword>
<dbReference type="RefSeq" id="XP_018988461.1">
    <property type="nucleotide sequence ID" value="XM_019127755.1"/>
</dbReference>